<accession>A0A5C2S3A7</accession>
<keyword evidence="2" id="KW-1185">Reference proteome</keyword>
<sequence>MAVQRALTCRDIVTEIFERVGCTLGALDCDVISEMDEAQSRETLASSARVCWAFSESALSVLWRSLSDVDVVFKLLPSYCEHHDSDGRYSWFISEEVTPDQWARVQWYAKRVRALRNIFSFNTMRPAVWALLEGVRGDQPLLPNLFFLNACVSIEDPSGFMHLLPPSLRTLNITFDIRKPLEQVSAAEASLVGTVLRAISSRVSHLHELYVHDMLPYLPSSSLTFLRNFHQMRTLRIESDTFGSEALFTVSQMSSLSVLEVDISLQTATEALKLANDFGLLSELHITGSLVQLCRFFTATHLRNLRQQAFHDALVRITANVSPLLTEIRIYPTGDAVATSATYTSSQILRPLLRFGQLTVFVIFFNFTSEYSPKFVDDDIATFAASWRKLDDFCVAGAGTTRCNLTLSSLIAFAHHCPSLRYLELPMLDIKTLPPQSSVPGFARGSMRHLHVNSLVGSSEVNLLHFAVLVDRLYPSLNVPQFATTTSFKADMGSDWNGWNAWLITQLLLGAIQLSRAHLVPDLSDVHVLSAQQ</sequence>
<dbReference type="EMBL" id="ML122281">
    <property type="protein sequence ID" value="RPD57359.1"/>
    <property type="molecule type" value="Genomic_DNA"/>
</dbReference>
<gene>
    <name evidence="1" type="ORF">L227DRAFT_587588</name>
</gene>
<proteinExistence type="predicted"/>
<evidence type="ECO:0000313" key="1">
    <source>
        <dbReference type="EMBL" id="RPD57359.1"/>
    </source>
</evidence>
<reference evidence="1" key="1">
    <citation type="journal article" date="2018" name="Genome Biol. Evol.">
        <title>Genomics and development of Lentinus tigrinus, a white-rot wood-decaying mushroom with dimorphic fruiting bodies.</title>
        <authorList>
            <person name="Wu B."/>
            <person name="Xu Z."/>
            <person name="Knudson A."/>
            <person name="Carlson A."/>
            <person name="Chen N."/>
            <person name="Kovaka S."/>
            <person name="LaButti K."/>
            <person name="Lipzen A."/>
            <person name="Pennachio C."/>
            <person name="Riley R."/>
            <person name="Schakwitz W."/>
            <person name="Umezawa K."/>
            <person name="Ohm R.A."/>
            <person name="Grigoriev I.V."/>
            <person name="Nagy L.G."/>
            <person name="Gibbons J."/>
            <person name="Hibbett D."/>
        </authorList>
    </citation>
    <scope>NUCLEOTIDE SEQUENCE [LARGE SCALE GENOMIC DNA]</scope>
    <source>
        <strain evidence="1">ALCF2SS1-6</strain>
    </source>
</reference>
<evidence type="ECO:0008006" key="3">
    <source>
        <dbReference type="Google" id="ProtNLM"/>
    </source>
</evidence>
<dbReference type="InterPro" id="IPR032675">
    <property type="entry name" value="LRR_dom_sf"/>
</dbReference>
<name>A0A5C2S3A7_9APHY</name>
<dbReference type="STRING" id="1328759.A0A5C2S3A7"/>
<protein>
    <recommendedName>
        <fullName evidence="3">F-box domain-containing protein</fullName>
    </recommendedName>
</protein>
<dbReference type="Gene3D" id="3.80.10.10">
    <property type="entry name" value="Ribonuclease Inhibitor"/>
    <property type="match status" value="1"/>
</dbReference>
<dbReference type="Proteomes" id="UP000313359">
    <property type="component" value="Unassembled WGS sequence"/>
</dbReference>
<dbReference type="OrthoDB" id="2801180at2759"/>
<dbReference type="AlphaFoldDB" id="A0A5C2S3A7"/>
<organism evidence="1 2">
    <name type="scientific">Lentinus tigrinus ALCF2SS1-6</name>
    <dbReference type="NCBI Taxonomy" id="1328759"/>
    <lineage>
        <taxon>Eukaryota</taxon>
        <taxon>Fungi</taxon>
        <taxon>Dikarya</taxon>
        <taxon>Basidiomycota</taxon>
        <taxon>Agaricomycotina</taxon>
        <taxon>Agaricomycetes</taxon>
        <taxon>Polyporales</taxon>
        <taxon>Polyporaceae</taxon>
        <taxon>Lentinus</taxon>
    </lineage>
</organism>
<evidence type="ECO:0000313" key="2">
    <source>
        <dbReference type="Proteomes" id="UP000313359"/>
    </source>
</evidence>